<organism evidence="2 3">
    <name type="scientific">Hungatella hathewayi</name>
    <dbReference type="NCBI Taxonomy" id="154046"/>
    <lineage>
        <taxon>Bacteria</taxon>
        <taxon>Bacillati</taxon>
        <taxon>Bacillota</taxon>
        <taxon>Clostridia</taxon>
        <taxon>Lachnospirales</taxon>
        <taxon>Lachnospiraceae</taxon>
        <taxon>Hungatella</taxon>
    </lineage>
</organism>
<sequence>MKLSVWIAAVLTAVCLCGCAEKVKEPVEIILIHGWGTSEPDHTAMRQIYKDFEKENPDIRLNLVSMPSSDEVIRKADDMMAVGSIPDLIFLGGNGRDTIYRFAKQKDYAVDMMPYIKDDPEFSANIAPELLSYWTTPDGQLYTVSDVLLLSGGYWYNAELFQAAGIEKAPETWEEFFDVCQRLETYAHTHQLAVTPIQMNPENSIYLLDAFLAGKLSYPVEIETDTFLAALDRLKEVSRYSGGSAGNYGYRDVLELFNEGKSAMYINGVWGSALIDEDLDVRYSAFPYECGGKSACVSACLGYLVGNTRNEKKMEASIRFVKYMVSENVQKRVIAETQQIPANPNIRLEEYEDEMPRFCQGTAEVLGSNYIMEVPDNIWSGRQINLLKENIMAVLDGSRSGEELDQLLREP</sequence>
<proteinExistence type="predicted"/>
<evidence type="ECO:0000313" key="3">
    <source>
        <dbReference type="Proteomes" id="UP000263014"/>
    </source>
</evidence>
<dbReference type="EMBL" id="BQNJ01000003">
    <property type="protein sequence ID" value="GKH04685.1"/>
    <property type="molecule type" value="Genomic_DNA"/>
</dbReference>
<dbReference type="Proteomes" id="UP000263014">
    <property type="component" value="Unassembled WGS sequence"/>
</dbReference>
<evidence type="ECO:0000313" key="1">
    <source>
        <dbReference type="EMBL" id="GKH04685.1"/>
    </source>
</evidence>
<dbReference type="Pfam" id="PF13416">
    <property type="entry name" value="SBP_bac_8"/>
    <property type="match status" value="1"/>
</dbReference>
<gene>
    <name evidence="1" type="ORF">CE91St55_66660</name>
    <name evidence="2" type="ORF">DXD79_31070</name>
</gene>
<dbReference type="SUPFAM" id="SSF53850">
    <property type="entry name" value="Periplasmic binding protein-like II"/>
    <property type="match status" value="1"/>
</dbReference>
<name>A0A374NYZ4_9FIRM</name>
<dbReference type="AlphaFoldDB" id="A0A374NYZ4"/>
<evidence type="ECO:0000313" key="2">
    <source>
        <dbReference type="EMBL" id="RGI95739.1"/>
    </source>
</evidence>
<reference evidence="2 3" key="1">
    <citation type="submission" date="2018-08" db="EMBL/GenBank/DDBJ databases">
        <title>A genome reference for cultivated species of the human gut microbiota.</title>
        <authorList>
            <person name="Zou Y."/>
            <person name="Xue W."/>
            <person name="Luo G."/>
        </authorList>
    </citation>
    <scope>NUCLEOTIDE SEQUENCE [LARGE SCALE GENOMIC DNA]</scope>
    <source>
        <strain evidence="2 3">TM09-12</strain>
    </source>
</reference>
<dbReference type="Proteomes" id="UP001055091">
    <property type="component" value="Unassembled WGS sequence"/>
</dbReference>
<protein>
    <submittedName>
        <fullName evidence="2">Carbohydrate ABC transporter substrate-binding protein</fullName>
    </submittedName>
    <submittedName>
        <fullName evidence="1">Sugar ABC transporter substrate-binding protein</fullName>
    </submittedName>
</protein>
<reference evidence="1" key="2">
    <citation type="submission" date="2022-01" db="EMBL/GenBank/DDBJ databases">
        <title>Novel bile acid biosynthetic pathways are enriched in the microbiome of centenarians.</title>
        <authorList>
            <person name="Sato Y."/>
            <person name="Atarashi K."/>
            <person name="Plichta R.D."/>
            <person name="Arai Y."/>
            <person name="Sasajima S."/>
            <person name="Kearney M.S."/>
            <person name="Suda W."/>
            <person name="Takeshita K."/>
            <person name="Sasaki T."/>
            <person name="Okamoto S."/>
            <person name="Skelly N.A."/>
            <person name="Okamura Y."/>
            <person name="Vlamakis H."/>
            <person name="Li Y."/>
            <person name="Tanoue T."/>
            <person name="Takei H."/>
            <person name="Nittono H."/>
            <person name="Narushima S."/>
            <person name="Irie J."/>
            <person name="Itoh H."/>
            <person name="Moriya K."/>
            <person name="Sugiura Y."/>
            <person name="Suematsu M."/>
            <person name="Moritoki N."/>
            <person name="Shibata S."/>
            <person name="Littman R.D."/>
            <person name="Fischbach A.M."/>
            <person name="Uwamino Y."/>
            <person name="Inoue T."/>
            <person name="Honda A."/>
            <person name="Hattori M."/>
            <person name="Murai T."/>
            <person name="Xavier J.R."/>
            <person name="Hirose N."/>
            <person name="Honda K."/>
        </authorList>
    </citation>
    <scope>NUCLEOTIDE SEQUENCE</scope>
    <source>
        <strain evidence="1">CE91-St55</strain>
    </source>
</reference>
<dbReference type="Gene3D" id="3.40.190.10">
    <property type="entry name" value="Periplasmic binding protein-like II"/>
    <property type="match status" value="2"/>
</dbReference>
<dbReference type="InterPro" id="IPR050490">
    <property type="entry name" value="Bact_solute-bd_prot1"/>
</dbReference>
<comment type="caution">
    <text evidence="2">The sequence shown here is derived from an EMBL/GenBank/DDBJ whole genome shotgun (WGS) entry which is preliminary data.</text>
</comment>
<dbReference type="EMBL" id="QSON01000028">
    <property type="protein sequence ID" value="RGI95739.1"/>
    <property type="molecule type" value="Genomic_DNA"/>
</dbReference>
<dbReference type="InterPro" id="IPR006059">
    <property type="entry name" value="SBP"/>
</dbReference>
<accession>A0A374NYZ4</accession>
<dbReference type="PANTHER" id="PTHR43649">
    <property type="entry name" value="ARABINOSE-BINDING PROTEIN-RELATED"/>
    <property type="match status" value="1"/>
</dbReference>
<dbReference type="RefSeq" id="WP_118033311.1">
    <property type="nucleotide sequence ID" value="NZ_BQNJ01000003.1"/>
</dbReference>